<dbReference type="PANTHER" id="PTHR43401">
    <property type="entry name" value="L-THREONINE 3-DEHYDROGENASE"/>
    <property type="match status" value="1"/>
</dbReference>
<comment type="cofactor">
    <cofactor evidence="4">
        <name>Zn(2+)</name>
        <dbReference type="ChEBI" id="CHEBI:29105"/>
    </cofactor>
</comment>
<protein>
    <submittedName>
        <fullName evidence="6">Zn-dependent alcohol dehydrogenases</fullName>
    </submittedName>
</protein>
<dbReference type="Gene3D" id="3.90.180.10">
    <property type="entry name" value="Medium-chain alcohol dehydrogenases, catalytic domain"/>
    <property type="match status" value="1"/>
</dbReference>
<organism evidence="6 7">
    <name type="scientific">Pelotomaculum thermopropionicum (strain DSM 13744 / JCM 10971 / SI)</name>
    <dbReference type="NCBI Taxonomy" id="370438"/>
    <lineage>
        <taxon>Bacteria</taxon>
        <taxon>Bacillati</taxon>
        <taxon>Bacillota</taxon>
        <taxon>Clostridia</taxon>
        <taxon>Eubacteriales</taxon>
        <taxon>Desulfotomaculaceae</taxon>
        <taxon>Pelotomaculum</taxon>
    </lineage>
</organism>
<dbReference type="SMART" id="SM00829">
    <property type="entry name" value="PKS_ER"/>
    <property type="match status" value="1"/>
</dbReference>
<dbReference type="Gene3D" id="3.40.50.720">
    <property type="entry name" value="NAD(P)-binding Rossmann-like Domain"/>
    <property type="match status" value="1"/>
</dbReference>
<dbReference type="CDD" id="cd08235">
    <property type="entry name" value="iditol_2_DH_like"/>
    <property type="match status" value="1"/>
</dbReference>
<dbReference type="Pfam" id="PF00107">
    <property type="entry name" value="ADH_zinc_N"/>
    <property type="match status" value="1"/>
</dbReference>
<keyword evidence="3" id="KW-0560">Oxidoreductase</keyword>
<dbReference type="InterPro" id="IPR011032">
    <property type="entry name" value="GroES-like_sf"/>
</dbReference>
<keyword evidence="7" id="KW-1185">Reference proteome</keyword>
<dbReference type="InterPro" id="IPR002328">
    <property type="entry name" value="ADH_Zn_CS"/>
</dbReference>
<evidence type="ECO:0000313" key="6">
    <source>
        <dbReference type="EMBL" id="BAF58805.1"/>
    </source>
</evidence>
<dbReference type="eggNOG" id="COG1063">
    <property type="taxonomic scope" value="Bacteria"/>
</dbReference>
<dbReference type="Pfam" id="PF08240">
    <property type="entry name" value="ADH_N"/>
    <property type="match status" value="1"/>
</dbReference>
<dbReference type="PROSITE" id="PS00059">
    <property type="entry name" value="ADH_ZINC"/>
    <property type="match status" value="1"/>
</dbReference>
<dbReference type="HOGENOM" id="CLU_026673_11_0_9"/>
<comment type="similarity">
    <text evidence="4">Belongs to the zinc-containing alcohol dehydrogenase family.</text>
</comment>
<dbReference type="KEGG" id="pth:PTH_0624"/>
<dbReference type="GO" id="GO:0008270">
    <property type="term" value="F:zinc ion binding"/>
    <property type="evidence" value="ECO:0007669"/>
    <property type="project" value="InterPro"/>
</dbReference>
<evidence type="ECO:0000256" key="2">
    <source>
        <dbReference type="ARBA" id="ARBA00022833"/>
    </source>
</evidence>
<dbReference type="GO" id="GO:0016491">
    <property type="term" value="F:oxidoreductase activity"/>
    <property type="evidence" value="ECO:0007669"/>
    <property type="project" value="UniProtKB-KW"/>
</dbReference>
<dbReference type="InterPro" id="IPR013154">
    <property type="entry name" value="ADH-like_N"/>
</dbReference>
<keyword evidence="2 4" id="KW-0862">Zinc</keyword>
<dbReference type="InterPro" id="IPR050129">
    <property type="entry name" value="Zn_alcohol_dh"/>
</dbReference>
<dbReference type="SUPFAM" id="SSF50129">
    <property type="entry name" value="GroES-like"/>
    <property type="match status" value="1"/>
</dbReference>
<evidence type="ECO:0000256" key="3">
    <source>
        <dbReference type="ARBA" id="ARBA00023002"/>
    </source>
</evidence>
<dbReference type="SUPFAM" id="SSF51735">
    <property type="entry name" value="NAD(P)-binding Rossmann-fold domains"/>
    <property type="match status" value="1"/>
</dbReference>
<dbReference type="Proteomes" id="UP000006556">
    <property type="component" value="Chromosome"/>
</dbReference>
<gene>
    <name evidence="6" type="primary">AdhP</name>
    <name evidence="6" type="ordered locus">PTH_0624</name>
</gene>
<feature type="domain" description="Enoyl reductase (ER)" evidence="5">
    <location>
        <begin position="33"/>
        <end position="365"/>
    </location>
</feature>
<name>A5D4M1_PELTS</name>
<proteinExistence type="inferred from homology"/>
<dbReference type="InterPro" id="IPR013149">
    <property type="entry name" value="ADH-like_C"/>
</dbReference>
<reference evidence="7" key="1">
    <citation type="journal article" date="2008" name="Genome Res.">
        <title>The genome of Pelotomaculum thermopropionicum reveals niche-associated evolution in anaerobic microbiota.</title>
        <authorList>
            <person name="Kosaka T."/>
            <person name="Kato S."/>
            <person name="Shimoyama T."/>
            <person name="Ishii S."/>
            <person name="Abe T."/>
            <person name="Watanabe K."/>
        </authorList>
    </citation>
    <scope>NUCLEOTIDE SEQUENCE [LARGE SCALE GENOMIC DNA]</scope>
    <source>
        <strain evidence="7">DSM 13744 / JCM 10971 / SI</strain>
    </source>
</reference>
<evidence type="ECO:0000256" key="1">
    <source>
        <dbReference type="ARBA" id="ARBA00022723"/>
    </source>
</evidence>
<dbReference type="STRING" id="370438.PTH_0624"/>
<evidence type="ECO:0000313" key="7">
    <source>
        <dbReference type="Proteomes" id="UP000006556"/>
    </source>
</evidence>
<evidence type="ECO:0000259" key="5">
    <source>
        <dbReference type="SMART" id="SM00829"/>
    </source>
</evidence>
<dbReference type="PANTHER" id="PTHR43401:SF2">
    <property type="entry name" value="L-THREONINE 3-DEHYDROGENASE"/>
    <property type="match status" value="1"/>
</dbReference>
<dbReference type="InterPro" id="IPR020843">
    <property type="entry name" value="ER"/>
</dbReference>
<dbReference type="InterPro" id="IPR036291">
    <property type="entry name" value="NAD(P)-bd_dom_sf"/>
</dbReference>
<evidence type="ECO:0000256" key="4">
    <source>
        <dbReference type="RuleBase" id="RU361277"/>
    </source>
</evidence>
<dbReference type="EMBL" id="AP009389">
    <property type="protein sequence ID" value="BAF58805.1"/>
    <property type="molecule type" value="Genomic_DNA"/>
</dbReference>
<accession>A5D4M1</accession>
<keyword evidence="1 4" id="KW-0479">Metal-binding</keyword>
<dbReference type="AlphaFoldDB" id="A5D4M1"/>
<sequence>MPGQIKGFDGIVKAGRGDGKRMMMKAAVVHGKGDIRIEPVPVPETGYGEVLVKVRASGICATDIKTLLGQGLPEKLPAILGHEVAGTVERVGPGVRGDLSPGKRVAVYPIAVCGECFFCKRGRHNLCLREYGLAHGIDGGFAQYVRIPREIVAIGGLVELPEHLSYEQAAMAEPLSCCLAAARAGKLEEGDTMLVVGAGPMGLLHLKTGLWRGARVIVADLRRDRLEMAARMGAAHCIDAGEKDVVEEVRRLTDGLGAGLVVASLGAPEAAAQYLPAVRNGGTFNIFGGPPANRPVNVDFRWIHYSEVVLTGTFASTPEDFRLALKLIAGGQILVDDLISHRFELENMLEAVELARKQEIIKGVLIMPGEDG</sequence>